<dbReference type="AlphaFoldDB" id="A0A7J5X9V7"/>
<dbReference type="PRINTS" id="PR01186">
    <property type="entry name" value="INTEGRINB"/>
</dbReference>
<dbReference type="Pfam" id="PF23105">
    <property type="entry name" value="EGF_integrin"/>
    <property type="match status" value="2"/>
</dbReference>
<dbReference type="GO" id="GO:0009986">
    <property type="term" value="C:cell surface"/>
    <property type="evidence" value="ECO:0007669"/>
    <property type="project" value="TreeGrafter"/>
</dbReference>
<evidence type="ECO:0000256" key="14">
    <source>
        <dbReference type="ARBA" id="ARBA00023136"/>
    </source>
</evidence>
<feature type="region of interest" description="Disordered" evidence="19">
    <location>
        <begin position="404"/>
        <end position="455"/>
    </location>
</feature>
<dbReference type="SMART" id="SM00187">
    <property type="entry name" value="INB"/>
    <property type="match status" value="1"/>
</dbReference>
<keyword evidence="3" id="KW-1003">Cell membrane</keyword>
<dbReference type="InterPro" id="IPR016201">
    <property type="entry name" value="PSI"/>
</dbReference>
<comment type="similarity">
    <text evidence="2 18">Belongs to the integrin beta chain family.</text>
</comment>
<dbReference type="Gene3D" id="2.10.25.10">
    <property type="entry name" value="Laminin"/>
    <property type="match status" value="3"/>
</dbReference>
<evidence type="ECO:0000256" key="4">
    <source>
        <dbReference type="ARBA" id="ARBA00022536"/>
    </source>
</evidence>
<dbReference type="FunFam" id="3.40.50.410:FF:000002">
    <property type="entry name" value="Integrin beta"/>
    <property type="match status" value="1"/>
</dbReference>
<feature type="disulfide bond" evidence="17">
    <location>
        <begin position="537"/>
        <end position="544"/>
    </location>
</feature>
<protein>
    <recommendedName>
        <fullName evidence="18">Integrin beta</fullName>
    </recommendedName>
</protein>
<dbReference type="Gene3D" id="2.60.40.1510">
    <property type="entry name" value="ntegrin, alpha v. Chain A, domain 3"/>
    <property type="match status" value="1"/>
</dbReference>
<gene>
    <name evidence="24" type="ORF">F7725_024976</name>
</gene>
<keyword evidence="11 18" id="KW-0130">Cell adhesion</keyword>
<feature type="disulfide bond" evidence="17">
    <location>
        <begin position="519"/>
        <end position="524"/>
    </location>
</feature>
<keyword evidence="9" id="KW-0106">Calcium</keyword>
<dbReference type="SUPFAM" id="SSF103575">
    <property type="entry name" value="Plexin repeat"/>
    <property type="match status" value="1"/>
</dbReference>
<dbReference type="GO" id="GO:0046872">
    <property type="term" value="F:metal ion binding"/>
    <property type="evidence" value="ECO:0007669"/>
    <property type="project" value="UniProtKB-KW"/>
</dbReference>
<dbReference type="Pfam" id="PF07974">
    <property type="entry name" value="EGF_2"/>
    <property type="match status" value="1"/>
</dbReference>
<keyword evidence="6" id="KW-0479">Metal-binding</keyword>
<dbReference type="GO" id="GO:0007229">
    <property type="term" value="P:integrin-mediated signaling pathway"/>
    <property type="evidence" value="ECO:0007669"/>
    <property type="project" value="UniProtKB-KW"/>
</dbReference>
<comment type="caution">
    <text evidence="24">The sequence shown here is derived from an EMBL/GenBank/DDBJ whole genome shotgun (WGS) entry which is preliminary data.</text>
</comment>
<evidence type="ECO:0000256" key="8">
    <source>
        <dbReference type="ARBA" id="ARBA00022737"/>
    </source>
</evidence>
<dbReference type="SUPFAM" id="SSF53300">
    <property type="entry name" value="vWA-like"/>
    <property type="match status" value="1"/>
</dbReference>
<dbReference type="GO" id="GO:0008305">
    <property type="term" value="C:integrin complex"/>
    <property type="evidence" value="ECO:0007669"/>
    <property type="project" value="TreeGrafter"/>
</dbReference>
<dbReference type="PIRSF" id="PIRSF002512">
    <property type="entry name" value="Integrin_B"/>
    <property type="match status" value="1"/>
</dbReference>
<organism evidence="24 25">
    <name type="scientific">Dissostichus mawsoni</name>
    <name type="common">Antarctic cod</name>
    <dbReference type="NCBI Taxonomy" id="36200"/>
    <lineage>
        <taxon>Eukaryota</taxon>
        <taxon>Metazoa</taxon>
        <taxon>Chordata</taxon>
        <taxon>Craniata</taxon>
        <taxon>Vertebrata</taxon>
        <taxon>Euteleostomi</taxon>
        <taxon>Actinopterygii</taxon>
        <taxon>Neopterygii</taxon>
        <taxon>Teleostei</taxon>
        <taxon>Neoteleostei</taxon>
        <taxon>Acanthomorphata</taxon>
        <taxon>Eupercaria</taxon>
        <taxon>Perciformes</taxon>
        <taxon>Notothenioidei</taxon>
        <taxon>Nototheniidae</taxon>
        <taxon>Dissostichus</taxon>
    </lineage>
</organism>
<feature type="disulfide bond" evidence="17">
    <location>
        <begin position="585"/>
        <end position="594"/>
    </location>
</feature>
<dbReference type="Pfam" id="PF17205">
    <property type="entry name" value="PSI_integrin"/>
    <property type="match status" value="1"/>
</dbReference>
<evidence type="ECO:0000256" key="1">
    <source>
        <dbReference type="ARBA" id="ARBA00004251"/>
    </source>
</evidence>
<feature type="disulfide bond" evidence="17">
    <location>
        <begin position="565"/>
        <end position="575"/>
    </location>
</feature>
<evidence type="ECO:0000256" key="5">
    <source>
        <dbReference type="ARBA" id="ARBA00022692"/>
    </source>
</evidence>
<evidence type="ECO:0000313" key="24">
    <source>
        <dbReference type="EMBL" id="KAF3833772.1"/>
    </source>
</evidence>
<sequence>DVNTSPGLEGYWVIDNAPRLGPALPAFVGAAADAGRPVFPGSSPVAAQPLLLCRPPGESVCWSPSITSCKECLRRGPQCAWCFKEDFLDGAVASQRCDLPVKLLRRGCEPEFMEQSEVKVEVNTTTSSTQVSPQDISVTLRPGSQASVVVAVKQLKRYPLKTVGVALSLRMTEHSSDLQLGFGSFVDKPVSPYINVHPSKISNPCSDYEIRCRPAHGFHHVLGMTGNISEFTRVIKRQRISGNMDTPEGGLDALLQAAVCQRDLGWRPEAKRLLLLMTDQPSHLALDSRVAGIVTPNDGLCHLRTMSTQDHPSVGQLSDKLLENHMYLIFAVEKQQYKWYEALVHLLPGSYLGKLGLFQAPNLIELVVDAYKKLLSEVSVSVSVEDKAVSRYWVSVSPLCPNGSTAKDQSCSGVQPTRRCGSTRRCNDESQSPCRETQGSTNQEQRPQNGLIQNSDRDSNWNCRADGSDMDCSGRGVCDCGRCLCDETRLGTVYGKYCERDDFSCPYEGGLICGGRGVCVSSECVCEDGWTGDSCGCPVSTATCQSANGLICSGQGSCVCGKCVCDDPRQTGDFCERCPACQSTCQSYWKCVDCHLSHGLTQKEAGHCNSTCASLVGYRDDVLGQAGEKWIQCMYISNDSCRYRFQTSSQSGQTQLHISTRAVRAILSQLLPLKVHVYVFVSTECASNSRLVGTFLCVCALTVLCGMVVVAVSRLLLQKRNLTPGGAAEDLSYIPTSNEKTVTYRRRVHLTDLWRCTSRIPRCPWVTPGSAKQRQK</sequence>
<evidence type="ECO:0000256" key="20">
    <source>
        <dbReference type="SAM" id="Phobius"/>
    </source>
</evidence>
<dbReference type="Gene3D" id="4.10.1240.30">
    <property type="match status" value="1"/>
</dbReference>
<dbReference type="InterPro" id="IPR013111">
    <property type="entry name" value="EGF_extracell"/>
</dbReference>
<dbReference type="SUPFAM" id="SSF57196">
    <property type="entry name" value="EGF/Laminin"/>
    <property type="match status" value="2"/>
</dbReference>
<keyword evidence="25" id="KW-1185">Reference proteome</keyword>
<proteinExistence type="inferred from homology"/>
<dbReference type="Gene3D" id="3.30.1680.10">
    <property type="entry name" value="ligand-binding face of the semaphorins, domain 2"/>
    <property type="match status" value="1"/>
</dbReference>
<keyword evidence="7" id="KW-0732">Signal</keyword>
<feature type="disulfide bond" evidence="17">
    <location>
        <begin position="205"/>
        <end position="212"/>
    </location>
</feature>
<dbReference type="SUPFAM" id="SSF69687">
    <property type="entry name" value="Integrin beta tail domain"/>
    <property type="match status" value="1"/>
</dbReference>
<comment type="subcellular location">
    <subcellularLocation>
        <location evidence="1 18">Cell membrane</location>
        <topology evidence="1 18">Single-pass type I membrane protein</topology>
    </subcellularLocation>
</comment>
<dbReference type="InterPro" id="IPR002369">
    <property type="entry name" value="Integrin_bsu_VWA"/>
</dbReference>
<dbReference type="FunFam" id="2.10.25.10:FF:000043">
    <property type="entry name" value="Integrin beta"/>
    <property type="match status" value="1"/>
</dbReference>
<evidence type="ECO:0000256" key="13">
    <source>
        <dbReference type="ARBA" id="ARBA00023037"/>
    </source>
</evidence>
<evidence type="ECO:0000256" key="19">
    <source>
        <dbReference type="SAM" id="MobiDB-lite"/>
    </source>
</evidence>
<feature type="transmembrane region" description="Helical" evidence="20">
    <location>
        <begin position="691"/>
        <end position="712"/>
    </location>
</feature>
<reference evidence="24 25" key="1">
    <citation type="submission" date="2020-03" db="EMBL/GenBank/DDBJ databases">
        <title>Dissostichus mawsoni Genome sequencing and assembly.</title>
        <authorList>
            <person name="Park H."/>
        </authorList>
    </citation>
    <scope>NUCLEOTIDE SEQUENCE [LARGE SCALE GENOMIC DNA]</scope>
    <source>
        <strain evidence="24">DM0001</strain>
        <tissue evidence="24">Muscle</tissue>
    </source>
</reference>
<feature type="domain" description="Integrin beta subunit tail" evidence="23">
    <location>
        <begin position="585"/>
        <end position="667"/>
    </location>
</feature>
<dbReference type="InterPro" id="IPR036465">
    <property type="entry name" value="vWFA_dom_sf"/>
</dbReference>
<feature type="disulfide bond" evidence="17">
    <location>
        <begin position="558"/>
        <end position="563"/>
    </location>
</feature>
<dbReference type="EMBL" id="JAAKFY010000026">
    <property type="protein sequence ID" value="KAF3833772.1"/>
    <property type="molecule type" value="Genomic_DNA"/>
</dbReference>
<feature type="disulfide bond" evidence="17">
    <location>
        <begin position="69"/>
        <end position="79"/>
    </location>
</feature>
<feature type="disulfide bond" evidence="17">
    <location>
        <begin position="591"/>
        <end position="685"/>
    </location>
</feature>
<dbReference type="Gene3D" id="3.40.50.410">
    <property type="entry name" value="von Willebrand factor, type A domain"/>
    <property type="match status" value="1"/>
</dbReference>
<feature type="disulfide bond" evidence="17">
    <location>
        <begin position="526"/>
        <end position="535"/>
    </location>
</feature>
<keyword evidence="12 20" id="KW-1133">Transmembrane helix</keyword>
<feature type="disulfide bond" evidence="17">
    <location>
        <begin position="480"/>
        <end position="513"/>
    </location>
</feature>
<evidence type="ECO:0000256" key="10">
    <source>
        <dbReference type="ARBA" id="ARBA00022842"/>
    </source>
</evidence>
<evidence type="ECO:0000256" key="3">
    <source>
        <dbReference type="ARBA" id="ARBA00022475"/>
    </source>
</evidence>
<feature type="disulfide bond" evidence="17">
    <location>
        <begin position="260"/>
        <end position="301"/>
    </location>
</feature>
<dbReference type="SMART" id="SM01242">
    <property type="entry name" value="Integrin_B_tail"/>
    <property type="match status" value="1"/>
</dbReference>
<name>A0A7J5X9V7_DISMA</name>
<evidence type="ECO:0000259" key="21">
    <source>
        <dbReference type="SMART" id="SM00187"/>
    </source>
</evidence>
<feature type="disulfide bond" evidence="17">
    <location>
        <begin position="82"/>
        <end position="97"/>
    </location>
</feature>
<feature type="domain" description="PSI" evidence="22">
    <location>
        <begin position="60"/>
        <end position="109"/>
    </location>
</feature>
<evidence type="ECO:0000313" key="25">
    <source>
        <dbReference type="Proteomes" id="UP000518266"/>
    </source>
</evidence>
<dbReference type="PROSITE" id="PS00243">
    <property type="entry name" value="I_EGF_1"/>
    <property type="match status" value="1"/>
</dbReference>
<dbReference type="PROSITE" id="PS52047">
    <property type="entry name" value="I_EGF_2"/>
    <property type="match status" value="1"/>
</dbReference>
<evidence type="ECO:0000256" key="2">
    <source>
        <dbReference type="ARBA" id="ARBA00007449"/>
    </source>
</evidence>
<evidence type="ECO:0000256" key="9">
    <source>
        <dbReference type="ARBA" id="ARBA00022837"/>
    </source>
</evidence>
<keyword evidence="15 17" id="KW-1015">Disulfide bond</keyword>
<dbReference type="Proteomes" id="UP000518266">
    <property type="component" value="Unassembled WGS sequence"/>
</dbReference>
<dbReference type="PANTHER" id="PTHR10082:SF9">
    <property type="entry name" value="INTEGRIN BETA-8"/>
    <property type="match status" value="1"/>
</dbReference>
<feature type="disulfide bond" evidence="17">
    <location>
        <begin position="485"/>
        <end position="498"/>
    </location>
</feature>
<keyword evidence="14 20" id="KW-0472">Membrane</keyword>
<keyword evidence="4" id="KW-0245">EGF-like domain</keyword>
<feature type="non-terminal residue" evidence="24">
    <location>
        <position position="1"/>
    </location>
</feature>
<dbReference type="PANTHER" id="PTHR10082">
    <property type="entry name" value="INTEGRIN BETA SUBUNIT"/>
    <property type="match status" value="1"/>
</dbReference>
<dbReference type="InterPro" id="IPR033760">
    <property type="entry name" value="Integrin_beta_N"/>
</dbReference>
<evidence type="ECO:0000256" key="6">
    <source>
        <dbReference type="ARBA" id="ARBA00022723"/>
    </source>
</evidence>
<dbReference type="InterPro" id="IPR015812">
    <property type="entry name" value="Integrin_bsu"/>
</dbReference>
<keyword evidence="13 18" id="KW-0401">Integrin</keyword>
<evidence type="ECO:0000259" key="22">
    <source>
        <dbReference type="SMART" id="SM00423"/>
    </source>
</evidence>
<feature type="disulfide bond" evidence="17">
    <location>
        <begin position="400"/>
        <end position="411"/>
    </location>
</feature>
<dbReference type="Pfam" id="PF00362">
    <property type="entry name" value="Integrin_beta"/>
    <property type="match status" value="1"/>
</dbReference>
<dbReference type="FunFam" id="3.30.1680.10:FF:000002">
    <property type="entry name" value="Integrin beta"/>
    <property type="match status" value="1"/>
</dbReference>
<feature type="non-terminal residue" evidence="24">
    <location>
        <position position="776"/>
    </location>
</feature>
<keyword evidence="16" id="KW-0325">Glycoprotein</keyword>
<feature type="disulfide bond" evidence="17">
    <location>
        <begin position="578"/>
        <end position="581"/>
    </location>
</feature>
<dbReference type="GO" id="GO:0098609">
    <property type="term" value="P:cell-cell adhesion"/>
    <property type="evidence" value="ECO:0007669"/>
    <property type="project" value="TreeGrafter"/>
</dbReference>
<evidence type="ECO:0000256" key="12">
    <source>
        <dbReference type="ARBA" id="ARBA00022989"/>
    </source>
</evidence>
<evidence type="ECO:0000259" key="23">
    <source>
        <dbReference type="SMART" id="SM01242"/>
    </source>
</evidence>
<evidence type="ECO:0000256" key="18">
    <source>
        <dbReference type="RuleBase" id="RU000633"/>
    </source>
</evidence>
<dbReference type="InterPro" id="IPR057073">
    <property type="entry name" value="EGF_integrin_2"/>
</dbReference>
<dbReference type="GO" id="GO:0033627">
    <property type="term" value="P:cell adhesion mediated by integrin"/>
    <property type="evidence" value="ECO:0007669"/>
    <property type="project" value="TreeGrafter"/>
</dbReference>
<evidence type="ECO:0000256" key="11">
    <source>
        <dbReference type="ARBA" id="ARBA00022889"/>
    </source>
</evidence>
<dbReference type="OrthoDB" id="410592at2759"/>
<dbReference type="FunFam" id="2.10.25.10:FF:000076">
    <property type="entry name" value="Integrin beta"/>
    <property type="match status" value="1"/>
</dbReference>
<accession>A0A7J5X9V7</accession>
<dbReference type="InterPro" id="IPR012896">
    <property type="entry name" value="Integrin_bsu_tail"/>
</dbReference>
<evidence type="ECO:0000256" key="17">
    <source>
        <dbReference type="PIRSR" id="PIRSR002512-1"/>
    </source>
</evidence>
<evidence type="ECO:0000256" key="16">
    <source>
        <dbReference type="ARBA" id="ARBA00023180"/>
    </source>
</evidence>
<feature type="domain" description="Integrin beta subunit VWA" evidence="21">
    <location>
        <begin position="68"/>
        <end position="434"/>
    </location>
</feature>
<feature type="compositionally biased region" description="Polar residues" evidence="19">
    <location>
        <begin position="429"/>
        <end position="454"/>
    </location>
</feature>
<dbReference type="GO" id="GO:0016477">
    <property type="term" value="P:cell migration"/>
    <property type="evidence" value="ECO:0007669"/>
    <property type="project" value="TreeGrafter"/>
</dbReference>
<keyword evidence="10" id="KW-0460">Magnesium</keyword>
<feature type="compositionally biased region" description="Polar residues" evidence="19">
    <location>
        <begin position="404"/>
        <end position="415"/>
    </location>
</feature>
<feature type="disulfide bond" evidence="17">
    <location>
        <begin position="560"/>
        <end position="608"/>
    </location>
</feature>
<feature type="disulfide bond" evidence="17">
    <location>
        <begin position="478"/>
        <end position="483"/>
    </location>
</feature>
<keyword evidence="8" id="KW-0677">Repeat</keyword>
<dbReference type="InterPro" id="IPR057243">
    <property type="entry name" value="Integrin_I-EGF_CS"/>
</dbReference>
<evidence type="ECO:0000256" key="7">
    <source>
        <dbReference type="ARBA" id="ARBA00022729"/>
    </source>
</evidence>
<feature type="disulfide bond" evidence="17">
    <location>
        <begin position="72"/>
        <end position="108"/>
    </location>
</feature>
<dbReference type="SMART" id="SM00423">
    <property type="entry name" value="PSI"/>
    <property type="match status" value="1"/>
</dbReference>
<keyword evidence="5 18" id="KW-0812">Transmembrane</keyword>
<dbReference type="InterPro" id="IPR036349">
    <property type="entry name" value="Integrin_bsu_tail_dom_sf"/>
</dbReference>
<dbReference type="GO" id="GO:0005178">
    <property type="term" value="F:integrin binding"/>
    <property type="evidence" value="ECO:0007669"/>
    <property type="project" value="TreeGrafter"/>
</dbReference>
<dbReference type="GO" id="GO:0005925">
    <property type="term" value="C:focal adhesion"/>
    <property type="evidence" value="ECO:0007669"/>
    <property type="project" value="TreeGrafter"/>
</dbReference>
<evidence type="ECO:0000256" key="15">
    <source>
        <dbReference type="ARBA" id="ARBA00023157"/>
    </source>
</evidence>